<protein>
    <submittedName>
        <fullName evidence="1">Uncharacterized protein</fullName>
    </submittedName>
</protein>
<dbReference type="EMBL" id="JAMZMK010006644">
    <property type="protein sequence ID" value="KAI7747889.1"/>
    <property type="molecule type" value="Genomic_DNA"/>
</dbReference>
<dbReference type="Proteomes" id="UP001206925">
    <property type="component" value="Unassembled WGS sequence"/>
</dbReference>
<reference evidence="1" key="1">
    <citation type="submission" date="2022-06" db="EMBL/GenBank/DDBJ databases">
        <title>Uncovering the hologenomic basis of an extraordinary plant invasion.</title>
        <authorList>
            <person name="Bieker V.C."/>
            <person name="Martin M.D."/>
            <person name="Gilbert T."/>
            <person name="Hodgins K."/>
            <person name="Battlay P."/>
            <person name="Petersen B."/>
            <person name="Wilson J."/>
        </authorList>
    </citation>
    <scope>NUCLEOTIDE SEQUENCE</scope>
    <source>
        <strain evidence="1">AA19_3_7</strain>
        <tissue evidence="1">Leaf</tissue>
    </source>
</reference>
<evidence type="ECO:0000313" key="1">
    <source>
        <dbReference type="EMBL" id="KAI7747889.1"/>
    </source>
</evidence>
<gene>
    <name evidence="1" type="ORF">M8C21_002482</name>
</gene>
<comment type="caution">
    <text evidence="1">The sequence shown here is derived from an EMBL/GenBank/DDBJ whole genome shotgun (WGS) entry which is preliminary data.</text>
</comment>
<name>A0AAD5CVV7_AMBAR</name>
<sequence>MELLQSFYKCSKESIVCSLIQYVLDDGNRELSKDRSWMLDGGDHGGGGVSFYVASTGVAPPPAYCYQL</sequence>
<dbReference type="AlphaFoldDB" id="A0AAD5CVV7"/>
<evidence type="ECO:0000313" key="2">
    <source>
        <dbReference type="Proteomes" id="UP001206925"/>
    </source>
</evidence>
<accession>A0AAD5CVV7</accession>
<organism evidence="1 2">
    <name type="scientific">Ambrosia artemisiifolia</name>
    <name type="common">Common ragweed</name>
    <dbReference type="NCBI Taxonomy" id="4212"/>
    <lineage>
        <taxon>Eukaryota</taxon>
        <taxon>Viridiplantae</taxon>
        <taxon>Streptophyta</taxon>
        <taxon>Embryophyta</taxon>
        <taxon>Tracheophyta</taxon>
        <taxon>Spermatophyta</taxon>
        <taxon>Magnoliopsida</taxon>
        <taxon>eudicotyledons</taxon>
        <taxon>Gunneridae</taxon>
        <taxon>Pentapetalae</taxon>
        <taxon>asterids</taxon>
        <taxon>campanulids</taxon>
        <taxon>Asterales</taxon>
        <taxon>Asteraceae</taxon>
        <taxon>Asteroideae</taxon>
        <taxon>Heliantheae alliance</taxon>
        <taxon>Heliantheae</taxon>
        <taxon>Ambrosia</taxon>
    </lineage>
</organism>
<proteinExistence type="predicted"/>
<keyword evidence="2" id="KW-1185">Reference proteome</keyword>